<reference evidence="1" key="1">
    <citation type="submission" date="2023-03" db="EMBL/GenBank/DDBJ databases">
        <authorList>
            <person name="Shen W."/>
            <person name="Cai J."/>
        </authorList>
    </citation>
    <scope>NUCLEOTIDE SEQUENCE</scope>
    <source>
        <strain evidence="1">P82-2</strain>
    </source>
</reference>
<protein>
    <submittedName>
        <fullName evidence="1">PC4/YdbC family ssDNA-binding protein</fullName>
    </submittedName>
</protein>
<dbReference type="AlphaFoldDB" id="A0AAE4HY99"/>
<dbReference type="GO" id="GO:0006355">
    <property type="term" value="P:regulation of DNA-templated transcription"/>
    <property type="evidence" value="ECO:0007669"/>
    <property type="project" value="InterPro"/>
</dbReference>
<name>A0AAE4HY99_9STRE</name>
<dbReference type="Gene3D" id="2.30.31.70">
    <property type="match status" value="1"/>
</dbReference>
<sequence length="114" mass="13879">MFEREYKKYILPFEKAILKLENNNEENNFIRRKDNDEPIQFEIIKQIATLSISETNWRKELNIVSWNKAEPKYDIRSWKDDHSRVCKGITLFEDEMLKLTKTIKQLNLEENKEK</sequence>
<evidence type="ECO:0000313" key="2">
    <source>
        <dbReference type="Proteomes" id="UP001180515"/>
    </source>
</evidence>
<accession>A0AAE4HY99</accession>
<dbReference type="EMBL" id="JARQAG010000020">
    <property type="protein sequence ID" value="MDT2732519.1"/>
    <property type="molecule type" value="Genomic_DNA"/>
</dbReference>
<proteinExistence type="predicted"/>
<dbReference type="RefSeq" id="WP_311982301.1">
    <property type="nucleotide sequence ID" value="NZ_JARQAG010000020.1"/>
</dbReference>
<gene>
    <name evidence="1" type="ORF">P7G31_09855</name>
</gene>
<comment type="caution">
    <text evidence="1">The sequence shown here is derived from an EMBL/GenBank/DDBJ whole genome shotgun (WGS) entry which is preliminary data.</text>
</comment>
<dbReference type="Proteomes" id="UP001180515">
    <property type="component" value="Unassembled WGS sequence"/>
</dbReference>
<organism evidence="1 2">
    <name type="scientific">Streptococcus parauberis</name>
    <dbReference type="NCBI Taxonomy" id="1348"/>
    <lineage>
        <taxon>Bacteria</taxon>
        <taxon>Bacillati</taxon>
        <taxon>Bacillota</taxon>
        <taxon>Bacilli</taxon>
        <taxon>Lactobacillales</taxon>
        <taxon>Streptococcaceae</taxon>
        <taxon>Streptococcus</taxon>
    </lineage>
</organism>
<dbReference type="GO" id="GO:0003677">
    <property type="term" value="F:DNA binding"/>
    <property type="evidence" value="ECO:0007669"/>
    <property type="project" value="InterPro"/>
</dbReference>
<evidence type="ECO:0000313" key="1">
    <source>
        <dbReference type="EMBL" id="MDT2732519.1"/>
    </source>
</evidence>